<dbReference type="PANTHER" id="PTHR34598">
    <property type="entry name" value="BLL6449 PROTEIN"/>
    <property type="match status" value="1"/>
</dbReference>
<dbReference type="EMBL" id="JANBVN010000209">
    <property type="protein sequence ID" value="KAJ9133114.1"/>
    <property type="molecule type" value="Genomic_DNA"/>
</dbReference>
<evidence type="ECO:0000313" key="2">
    <source>
        <dbReference type="EMBL" id="KAJ9133114.1"/>
    </source>
</evidence>
<protein>
    <recommendedName>
        <fullName evidence="4">CmcJ-like methyltransferase</fullName>
    </recommendedName>
</protein>
<accession>A0AA38R4D4</accession>
<dbReference type="AlphaFoldDB" id="A0AA38R4D4"/>
<sequence>MRFLKPKSWDPGEKLYELEYNPSDGLAERNYDTHQIYDIPIHDLRPLKGKLSLDREGFVILDLPSSMKYEDYLDETKLKSVFAEELRQCLLNTLGARAVFIHECVIRKRDKEGFVRGEDDKGYGLPIPLAHTDYTVEYISRLIGQLFGDQADDIRKHRFQMINVWKPLRGPLRDWPLAMCDIRSVDTNDMQRLDEVHTEDFLESYQIQYNEGQKWWYLSEQRPDEVLVFKGADSEIRGAVPHGSFCDPRCPEDEPKRESIECRVLVVY</sequence>
<keyword evidence="3" id="KW-1185">Reference proteome</keyword>
<evidence type="ECO:0000256" key="1">
    <source>
        <dbReference type="ARBA" id="ARBA00023604"/>
    </source>
</evidence>
<name>A0AA38R4D4_9PEZI</name>
<organism evidence="2 3">
    <name type="scientific">Coniochaeta hoffmannii</name>
    <dbReference type="NCBI Taxonomy" id="91930"/>
    <lineage>
        <taxon>Eukaryota</taxon>
        <taxon>Fungi</taxon>
        <taxon>Dikarya</taxon>
        <taxon>Ascomycota</taxon>
        <taxon>Pezizomycotina</taxon>
        <taxon>Sordariomycetes</taxon>
        <taxon>Sordariomycetidae</taxon>
        <taxon>Coniochaetales</taxon>
        <taxon>Coniochaetaceae</taxon>
        <taxon>Coniochaeta</taxon>
    </lineage>
</organism>
<gene>
    <name evidence="2" type="ORF">NKR19_g9178</name>
</gene>
<dbReference type="PANTHER" id="PTHR34598:SF3">
    <property type="entry name" value="OXIDOREDUCTASE AN1597"/>
    <property type="match status" value="1"/>
</dbReference>
<evidence type="ECO:0008006" key="4">
    <source>
        <dbReference type="Google" id="ProtNLM"/>
    </source>
</evidence>
<dbReference type="GO" id="GO:0016491">
    <property type="term" value="F:oxidoreductase activity"/>
    <property type="evidence" value="ECO:0007669"/>
    <property type="project" value="InterPro"/>
</dbReference>
<dbReference type="NCBIfam" id="NF041278">
    <property type="entry name" value="CmcJ_NvfI_EfuI"/>
    <property type="match status" value="1"/>
</dbReference>
<comment type="similarity">
    <text evidence="1">Belongs to the asaB hydroxylase/desaturase family.</text>
</comment>
<dbReference type="Proteomes" id="UP001174691">
    <property type="component" value="Unassembled WGS sequence"/>
</dbReference>
<comment type="caution">
    <text evidence="2">The sequence shown here is derived from an EMBL/GenBank/DDBJ whole genome shotgun (WGS) entry which is preliminary data.</text>
</comment>
<reference evidence="2" key="1">
    <citation type="submission" date="2022-07" db="EMBL/GenBank/DDBJ databases">
        <title>Fungi with potential for degradation of polypropylene.</title>
        <authorList>
            <person name="Gostincar C."/>
        </authorList>
    </citation>
    <scope>NUCLEOTIDE SEQUENCE</scope>
    <source>
        <strain evidence="2">EXF-13287</strain>
    </source>
</reference>
<proteinExistence type="inferred from homology"/>
<dbReference type="InterPro" id="IPR044053">
    <property type="entry name" value="AsaB-like"/>
</dbReference>
<evidence type="ECO:0000313" key="3">
    <source>
        <dbReference type="Proteomes" id="UP001174691"/>
    </source>
</evidence>